<comment type="similarity">
    <text evidence="2 7">Belongs to the FHIPEP (flagella/HR/invasion proteins export pore) family.</text>
</comment>
<evidence type="ECO:0000256" key="2">
    <source>
        <dbReference type="ARBA" id="ARBA00008835"/>
    </source>
</evidence>
<keyword evidence="5 7" id="KW-1133">Transmembrane helix</keyword>
<dbReference type="NCBIfam" id="TIGR01398">
    <property type="entry name" value="FlhA"/>
    <property type="match status" value="1"/>
</dbReference>
<comment type="caution">
    <text evidence="8">The sequence shown here is derived from an EMBL/GenBank/DDBJ whole genome shotgun (WGS) entry which is preliminary data.</text>
</comment>
<dbReference type="RefSeq" id="WP_111568545.1">
    <property type="nucleotide sequence ID" value="NZ_PIPK01000003.1"/>
</dbReference>
<gene>
    <name evidence="7 9" type="primary">flhA</name>
    <name evidence="8" type="ORF">B0I24_102184</name>
    <name evidence="9" type="ORF">CWE07_04655</name>
</gene>
<name>A0A327X4W7_9GAMM</name>
<keyword evidence="3 7" id="KW-1003">Cell membrane</keyword>
<dbReference type="OrthoDB" id="9759185at2"/>
<dbReference type="GO" id="GO:0009306">
    <property type="term" value="P:protein secretion"/>
    <property type="evidence" value="ECO:0007669"/>
    <property type="project" value="InterPro"/>
</dbReference>
<dbReference type="GO" id="GO:0005886">
    <property type="term" value="C:plasma membrane"/>
    <property type="evidence" value="ECO:0007669"/>
    <property type="project" value="UniProtKB-SubCell"/>
</dbReference>
<feature type="transmembrane region" description="Helical" evidence="7">
    <location>
        <begin position="45"/>
        <end position="64"/>
    </location>
</feature>
<evidence type="ECO:0000256" key="6">
    <source>
        <dbReference type="ARBA" id="ARBA00023136"/>
    </source>
</evidence>
<dbReference type="AlphaFoldDB" id="A0A327X4W7"/>
<dbReference type="Gene3D" id="3.40.50.12790">
    <property type="entry name" value="FHIPEP family, domain 4"/>
    <property type="match status" value="1"/>
</dbReference>
<dbReference type="InterPro" id="IPR001712">
    <property type="entry name" value="T3SS_FHIPEP"/>
</dbReference>
<feature type="transmembrane region" description="Helical" evidence="7">
    <location>
        <begin position="240"/>
        <end position="267"/>
    </location>
</feature>
<protein>
    <recommendedName>
        <fullName evidence="7">Flagellar biosynthesis protein FlhA</fullName>
    </recommendedName>
</protein>
<evidence type="ECO:0000256" key="3">
    <source>
        <dbReference type="ARBA" id="ARBA00022475"/>
    </source>
</evidence>
<dbReference type="InterPro" id="IPR042196">
    <property type="entry name" value="FHIPEP_4"/>
</dbReference>
<keyword evidence="7" id="KW-0653">Protein transport</keyword>
<dbReference type="Proteomes" id="UP000287865">
    <property type="component" value="Unassembled WGS sequence"/>
</dbReference>
<evidence type="ECO:0000256" key="1">
    <source>
        <dbReference type="ARBA" id="ARBA00004651"/>
    </source>
</evidence>
<feature type="transmembrane region" description="Helical" evidence="7">
    <location>
        <begin position="208"/>
        <end position="228"/>
    </location>
</feature>
<dbReference type="GO" id="GO:0044780">
    <property type="term" value="P:bacterial-type flagellum assembly"/>
    <property type="evidence" value="ECO:0007669"/>
    <property type="project" value="InterPro"/>
</dbReference>
<dbReference type="Gene3D" id="3.40.30.60">
    <property type="entry name" value="FHIPEP family, domain 1"/>
    <property type="match status" value="1"/>
</dbReference>
<evidence type="ECO:0000256" key="5">
    <source>
        <dbReference type="ARBA" id="ARBA00022989"/>
    </source>
</evidence>
<dbReference type="PRINTS" id="PR00949">
    <property type="entry name" value="TYPE3IMAPROT"/>
</dbReference>
<accession>A0A327X4W7</accession>
<proteinExistence type="inferred from homology"/>
<reference evidence="9 11" key="1">
    <citation type="journal article" date="2018" name="Front. Microbiol.">
        <title>Genome-Based Analysis Reveals the Taxonomy and Diversity of the Family Idiomarinaceae.</title>
        <authorList>
            <person name="Liu Y."/>
            <person name="Lai Q."/>
            <person name="Shao Z."/>
        </authorList>
    </citation>
    <scope>NUCLEOTIDE SEQUENCE [LARGE SCALE GENOMIC DNA]</scope>
    <source>
        <strain evidence="9 11">CF12-14</strain>
    </source>
</reference>
<dbReference type="PIRSF" id="PIRSF005419">
    <property type="entry name" value="FlhA"/>
    <property type="match status" value="1"/>
</dbReference>
<evidence type="ECO:0000256" key="7">
    <source>
        <dbReference type="RuleBase" id="RU364093"/>
    </source>
</evidence>
<keyword evidence="7" id="KW-1005">Bacterial flagellum biogenesis</keyword>
<dbReference type="PANTHER" id="PTHR30161:SF1">
    <property type="entry name" value="FLAGELLAR BIOSYNTHESIS PROTEIN FLHA-RELATED"/>
    <property type="match status" value="1"/>
</dbReference>
<dbReference type="Pfam" id="PF00771">
    <property type="entry name" value="FHIPEP"/>
    <property type="match status" value="1"/>
</dbReference>
<dbReference type="InterPro" id="IPR042193">
    <property type="entry name" value="FHIPEP_3"/>
</dbReference>
<keyword evidence="8" id="KW-0282">Flagellum</keyword>
<feature type="transmembrane region" description="Helical" evidence="7">
    <location>
        <begin position="116"/>
        <end position="139"/>
    </location>
</feature>
<evidence type="ECO:0000313" key="11">
    <source>
        <dbReference type="Proteomes" id="UP000287865"/>
    </source>
</evidence>
<keyword evidence="8" id="KW-0966">Cell projection</keyword>
<evidence type="ECO:0000313" key="10">
    <source>
        <dbReference type="Proteomes" id="UP000249203"/>
    </source>
</evidence>
<evidence type="ECO:0000313" key="8">
    <source>
        <dbReference type="EMBL" id="RAK00759.1"/>
    </source>
</evidence>
<keyword evidence="7" id="KW-1006">Bacterial flagellum protein export</keyword>
<feature type="transmembrane region" description="Helical" evidence="7">
    <location>
        <begin position="21"/>
        <end position="39"/>
    </location>
</feature>
<keyword evidence="8" id="KW-0969">Cilium</keyword>
<dbReference type="EMBL" id="PIPK01000003">
    <property type="protein sequence ID" value="RUO27243.1"/>
    <property type="molecule type" value="Genomic_DNA"/>
</dbReference>
<keyword evidence="7" id="KW-0813">Transport</keyword>
<dbReference type="PANTHER" id="PTHR30161">
    <property type="entry name" value="FLAGELLAR EXPORT PROTEIN, MEMBRANE FLHA SUBUNIT-RELATED"/>
    <property type="match status" value="1"/>
</dbReference>
<comment type="function">
    <text evidence="7">Required for formation of the rod structure of the flagellar apparatus. Together with FliI and FliH, may constitute the export apparatus of flagellin.</text>
</comment>
<reference evidence="8 10" key="2">
    <citation type="submission" date="2018-06" db="EMBL/GenBank/DDBJ databases">
        <title>Genomic Encyclopedia of Type Strains, Phase III (KMG-III): the genomes of soil and plant-associated and newly described type strains.</title>
        <authorList>
            <person name="Whitman W."/>
        </authorList>
    </citation>
    <scope>NUCLEOTIDE SEQUENCE [LARGE SCALE GENOMIC DNA]</scope>
    <source>
        <strain evidence="8 10">CGMCC 1.15366</strain>
    </source>
</reference>
<dbReference type="EMBL" id="QLMD01000002">
    <property type="protein sequence ID" value="RAK00759.1"/>
    <property type="molecule type" value="Genomic_DNA"/>
</dbReference>
<dbReference type="Proteomes" id="UP000249203">
    <property type="component" value="Unassembled WGS sequence"/>
</dbReference>
<evidence type="ECO:0000313" key="9">
    <source>
        <dbReference type="EMBL" id="RUO27243.1"/>
    </source>
</evidence>
<dbReference type="InterPro" id="IPR042194">
    <property type="entry name" value="FHIPEP_1"/>
</dbReference>
<dbReference type="Gene3D" id="1.10.8.540">
    <property type="entry name" value="FHIPEP family, domain 3"/>
    <property type="match status" value="1"/>
</dbReference>
<keyword evidence="6 7" id="KW-0472">Membrane</keyword>
<sequence>MQQFGALKNFYQNNSQHIKGVGTPLFVLAVLAMVILPMPPFLLDTLFSFNITLSMIVLLVAVYTKRPLEFAAFPTILLVATLLRLGLNIASTRVVLLNGHEGPDAAGNVIEAFGSVVIGGNYTVGLVVFAILIIINFVVITKGAGRISEVTARFTLDAMPGKQMAIDADLNSGLISQEEAKTRRKDVTREADFYGSMDGASKFVKGDAIAGILILLINLIGGFIIGMVQHNLSFGQAVEVYTLLSIGDGLAAQIPALLLSVATAIVITRENDEKELSEQMNLQLVSNPRILIIAAGILFIMGIVPGMPHFAFLSMALVLAVMAYLRIKTIKAEATTSVVKAEQSAQAKALEPAQKEIGWDDVHQVDTIGLEVGYRLIPMVDKTQGGELLARIKGVRKKLSQELGFLVPAVHIRDNLDLGPNQYRITLMGVTFGAADIRPEWEMAINPGQVFGELKGEKTQDPAFGLEAVWIRAEEREHAQTMGYTVVDSATVIATHLSQILTNNAAQLLGHEEGQQLLDLLAKQTPKLSEALVPDTLNLATVVKVLQNLLAEGVPVRDFRTIAQTLVEYGAKSQDTDVLTAATRIALRRLIVQEAAGGMDELPVITLAPELEQMLHQSMQASGNEGAGIEPNMAEKIQQGLQQAHQRQEMNGQPSVLLTSGILRTTLSRFVRNTIPGMHVLSYQEVPDDKQIRIVSSIGQ</sequence>
<keyword evidence="11" id="KW-1185">Reference proteome</keyword>
<comment type="subcellular location">
    <subcellularLocation>
        <location evidence="1 7">Cell membrane</location>
        <topology evidence="1 7">Multi-pass membrane protein</topology>
    </subcellularLocation>
</comment>
<feature type="transmembrane region" description="Helical" evidence="7">
    <location>
        <begin position="76"/>
        <end position="96"/>
    </location>
</feature>
<keyword evidence="4 7" id="KW-0812">Transmembrane</keyword>
<organism evidence="8 10">
    <name type="scientific">Aliidiomarina maris</name>
    <dbReference type="NCBI Taxonomy" id="531312"/>
    <lineage>
        <taxon>Bacteria</taxon>
        <taxon>Pseudomonadati</taxon>
        <taxon>Pseudomonadota</taxon>
        <taxon>Gammaproteobacteria</taxon>
        <taxon>Alteromonadales</taxon>
        <taxon>Idiomarinaceae</taxon>
        <taxon>Aliidiomarina</taxon>
    </lineage>
</organism>
<dbReference type="InterPro" id="IPR006301">
    <property type="entry name" value="FlhA"/>
</dbReference>
<feature type="transmembrane region" description="Helical" evidence="7">
    <location>
        <begin position="288"/>
        <end position="304"/>
    </location>
</feature>
<evidence type="ECO:0000256" key="4">
    <source>
        <dbReference type="ARBA" id="ARBA00022692"/>
    </source>
</evidence>